<gene>
    <name evidence="3" type="ORF">DBZ36_07185</name>
</gene>
<dbReference type="Pfam" id="PF13091">
    <property type="entry name" value="PLDc_2"/>
    <property type="match status" value="2"/>
</dbReference>
<proteinExistence type="predicted"/>
<keyword evidence="1" id="KW-0732">Signal</keyword>
<reference evidence="3 4" key="1">
    <citation type="submission" date="2018-09" db="EMBL/GenBank/DDBJ databases">
        <authorList>
            <person name="Wang Z."/>
        </authorList>
    </citation>
    <scope>NUCLEOTIDE SEQUENCE [LARGE SCALE GENOMIC DNA]</scope>
    <source>
        <strain evidence="3 4">ALS 81</strain>
    </source>
</reference>
<dbReference type="InterPro" id="IPR001736">
    <property type="entry name" value="PLipase_D/transphosphatidylase"/>
</dbReference>
<dbReference type="CDD" id="cd09111">
    <property type="entry name" value="PLDc_ymdC_like_1"/>
    <property type="match status" value="1"/>
</dbReference>
<name>A0A420EHP4_9ALTE</name>
<dbReference type="CDD" id="cd09113">
    <property type="entry name" value="PLDc_ymdC_like_2"/>
    <property type="match status" value="1"/>
</dbReference>
<dbReference type="SUPFAM" id="SSF56024">
    <property type="entry name" value="Phospholipase D/nuclease"/>
    <property type="match status" value="2"/>
</dbReference>
<feature type="signal peptide" evidence="1">
    <location>
        <begin position="1"/>
        <end position="23"/>
    </location>
</feature>
<protein>
    <submittedName>
        <fullName evidence="3">Phospholipase D family protein</fullName>
    </submittedName>
</protein>
<dbReference type="GO" id="GO:0030572">
    <property type="term" value="F:phosphatidyltransferase activity"/>
    <property type="evidence" value="ECO:0007669"/>
    <property type="project" value="UniProtKB-ARBA"/>
</dbReference>
<feature type="domain" description="PLD phosphodiesterase" evidence="2">
    <location>
        <begin position="405"/>
        <end position="432"/>
    </location>
</feature>
<accession>A0A420EHP4</accession>
<dbReference type="PANTHER" id="PTHR21248:SF12">
    <property type="entry name" value="CARDIOLIPIN SYNTHASE C"/>
    <property type="match status" value="1"/>
</dbReference>
<feature type="domain" description="PLD phosphodiesterase" evidence="2">
    <location>
        <begin position="169"/>
        <end position="196"/>
    </location>
</feature>
<sequence>MNLVYIKRLVVCYSLVLLVSACSQRPSETKIQQYKTPSYLFESDPNSLVAMRVDSLALQTNNSAIIPITDGLDAYAARIALIDHAEKGIDAQYYILKRDLTGELFLSKLYMAAQNGKRVRLLLDDLGSDDMDDLLAALSSHPNMEVRLFNAFYKRSSKISSMLFDFKRLNGRMHNKSLTADNQVTIVGGRNISDVYFKAKRDLQFYDADVVGFGPIVHEVSASFDHYWNSERSYPIELFVDSEIDVKAQLLGLENSLANRDIAPYLQQFSKYRVALANDQFLAASYECEASLLVDTPGKFVNQEHDESQLAAQLAGVLGQAKRRIIVSSPYFVPGKSGTEALVAAAQSGIKIDIITNSLAATDVAVVHGGYARYRKRLLEAGIKIWEIKPFSDSTNISFIGKGESKSSLHSKFFVVDDSHLFVGSFNWDPRSIEINTEMGIVMQCPQLNQNASQGLETKVPYLSYLVSLDGKGNIQWEEREESGAVNIYRTEPEAGFSRRFQAFVSRILPIEGQL</sequence>
<dbReference type="EMBL" id="RAQO01000004">
    <property type="protein sequence ID" value="RKF20219.1"/>
    <property type="molecule type" value="Genomic_DNA"/>
</dbReference>
<feature type="chain" id="PRO_5019118155" evidence="1">
    <location>
        <begin position="24"/>
        <end position="515"/>
    </location>
</feature>
<dbReference type="PANTHER" id="PTHR21248">
    <property type="entry name" value="CARDIOLIPIN SYNTHASE"/>
    <property type="match status" value="1"/>
</dbReference>
<dbReference type="RefSeq" id="WP_120354224.1">
    <property type="nucleotide sequence ID" value="NZ_RAQO01000004.1"/>
</dbReference>
<evidence type="ECO:0000256" key="1">
    <source>
        <dbReference type="SAM" id="SignalP"/>
    </source>
</evidence>
<keyword evidence="4" id="KW-1185">Reference proteome</keyword>
<dbReference type="PROSITE" id="PS51257">
    <property type="entry name" value="PROKAR_LIPOPROTEIN"/>
    <property type="match status" value="1"/>
</dbReference>
<dbReference type="AlphaFoldDB" id="A0A420EHP4"/>
<dbReference type="GO" id="GO:0032049">
    <property type="term" value="P:cardiolipin biosynthetic process"/>
    <property type="evidence" value="ECO:0007669"/>
    <property type="project" value="UniProtKB-ARBA"/>
</dbReference>
<comment type="caution">
    <text evidence="3">The sequence shown here is derived from an EMBL/GenBank/DDBJ whole genome shotgun (WGS) entry which is preliminary data.</text>
</comment>
<dbReference type="SMART" id="SM00155">
    <property type="entry name" value="PLDc"/>
    <property type="match status" value="2"/>
</dbReference>
<dbReference type="Proteomes" id="UP000286482">
    <property type="component" value="Unassembled WGS sequence"/>
</dbReference>
<dbReference type="InterPro" id="IPR025202">
    <property type="entry name" value="PLD-like_dom"/>
</dbReference>
<dbReference type="PROSITE" id="PS50035">
    <property type="entry name" value="PLD"/>
    <property type="match status" value="2"/>
</dbReference>
<dbReference type="Gene3D" id="3.30.870.10">
    <property type="entry name" value="Endonuclease Chain A"/>
    <property type="match status" value="2"/>
</dbReference>
<dbReference type="OrthoDB" id="9814092at2"/>
<evidence type="ECO:0000313" key="4">
    <source>
        <dbReference type="Proteomes" id="UP000286482"/>
    </source>
</evidence>
<evidence type="ECO:0000313" key="3">
    <source>
        <dbReference type="EMBL" id="RKF20219.1"/>
    </source>
</evidence>
<evidence type="ECO:0000259" key="2">
    <source>
        <dbReference type="PROSITE" id="PS50035"/>
    </source>
</evidence>
<organism evidence="3 4">
    <name type="scientific">Alginatibacterium sediminis</name>
    <dbReference type="NCBI Taxonomy" id="2164068"/>
    <lineage>
        <taxon>Bacteria</taxon>
        <taxon>Pseudomonadati</taxon>
        <taxon>Pseudomonadota</taxon>
        <taxon>Gammaproteobacteria</taxon>
        <taxon>Alteromonadales</taxon>
        <taxon>Alteromonadaceae</taxon>
        <taxon>Alginatibacterium</taxon>
    </lineage>
</organism>